<organism evidence="3 4">
    <name type="scientific">Mycolicibacterium austroafricanum</name>
    <name type="common">Mycobacterium austroafricanum</name>
    <dbReference type="NCBI Taxonomy" id="39687"/>
    <lineage>
        <taxon>Bacteria</taxon>
        <taxon>Bacillati</taxon>
        <taxon>Actinomycetota</taxon>
        <taxon>Actinomycetes</taxon>
        <taxon>Mycobacteriales</taxon>
        <taxon>Mycobacteriaceae</taxon>
        <taxon>Mycolicibacterium</taxon>
    </lineage>
</organism>
<sequence>MPNIIALRRRAAELNAEVRAKIKACEQGQISSKALNTYISAASAEDQEIADQIKAYEQTGQFAGRPGERGTVPGALASAHGFRGTAAQFAPLNFTETQLKAMHEAVQSQQSFAIRTKDFNTVDPYLPPELSTEVIGPQYETRLLERLPILPTSAPSVEFIRHLSTTGSPAITAEGAAKPELVFNTDRVILAVQKIACHSALSWESMSDWDAFTSYFLGELQRQVIDTENDELLNGDGTTGHLAGLLNTSGILTHATATETGLDAVELAIAKMRTGAALAEANLFVVHPNTWSAIRRTKDGQDRYLVTADPTQGASKTLWGVEVLPTTTIAPGVGGLLDTRKFGHVVVREALALRTGTNDDDFTRNLQRWIAEERLALAVERPAAVCKITGLPTA</sequence>
<feature type="domain" description="Phage capsid-like C-terminal" evidence="2">
    <location>
        <begin position="126"/>
        <end position="389"/>
    </location>
</feature>
<dbReference type="Gene3D" id="3.30.2320.10">
    <property type="entry name" value="hypothetical protein PF0899 domain"/>
    <property type="match status" value="1"/>
</dbReference>
<dbReference type="NCBIfam" id="TIGR01554">
    <property type="entry name" value="major_cap_HK97"/>
    <property type="match status" value="1"/>
</dbReference>
<proteinExistence type="predicted"/>
<dbReference type="Proteomes" id="UP001172687">
    <property type="component" value="Unassembled WGS sequence"/>
</dbReference>
<dbReference type="Gene3D" id="3.30.2400.10">
    <property type="entry name" value="Major capsid protein gp5"/>
    <property type="match status" value="1"/>
</dbReference>
<dbReference type="InterPro" id="IPR054612">
    <property type="entry name" value="Phage_capsid-like_C"/>
</dbReference>
<accession>A0ABT8HFS7</accession>
<protein>
    <submittedName>
        <fullName evidence="3">Phage major capsid protein</fullName>
    </submittedName>
</protein>
<dbReference type="SUPFAM" id="SSF56563">
    <property type="entry name" value="Major capsid protein gp5"/>
    <property type="match status" value="1"/>
</dbReference>
<dbReference type="EMBL" id="JAUHTC010000055">
    <property type="protein sequence ID" value="MDN4519604.1"/>
    <property type="molecule type" value="Genomic_DNA"/>
</dbReference>
<name>A0ABT8HFS7_MYCAO</name>
<evidence type="ECO:0000313" key="3">
    <source>
        <dbReference type="EMBL" id="MDN4519604.1"/>
    </source>
</evidence>
<reference evidence="3" key="1">
    <citation type="submission" date="2023-07" db="EMBL/GenBank/DDBJ databases">
        <title>Degradation of tert-butanol by M. austroafricanum TBA100.</title>
        <authorList>
            <person name="Helbich S."/>
            <person name="Vainshtein Y."/>
        </authorList>
    </citation>
    <scope>NUCLEOTIDE SEQUENCE</scope>
    <source>
        <strain evidence="3">TBA100</strain>
    </source>
</reference>
<gene>
    <name evidence="3" type="ORF">QYF68_17535</name>
</gene>
<evidence type="ECO:0000259" key="2">
    <source>
        <dbReference type="Pfam" id="PF05065"/>
    </source>
</evidence>
<dbReference type="RefSeq" id="WP_222882579.1">
    <property type="nucleotide sequence ID" value="NZ_CP082191.1"/>
</dbReference>
<keyword evidence="4" id="KW-1185">Reference proteome</keyword>
<comment type="caution">
    <text evidence="3">The sequence shown here is derived from an EMBL/GenBank/DDBJ whole genome shotgun (WGS) entry which is preliminary data.</text>
</comment>
<comment type="subcellular location">
    <subcellularLocation>
        <location evidence="1">Virion</location>
    </subcellularLocation>
</comment>
<evidence type="ECO:0000256" key="1">
    <source>
        <dbReference type="ARBA" id="ARBA00004328"/>
    </source>
</evidence>
<evidence type="ECO:0000313" key="4">
    <source>
        <dbReference type="Proteomes" id="UP001172687"/>
    </source>
</evidence>
<dbReference type="Pfam" id="PF05065">
    <property type="entry name" value="Phage_capsid"/>
    <property type="match status" value="1"/>
</dbReference>
<dbReference type="InterPro" id="IPR024455">
    <property type="entry name" value="Phage_capsid"/>
</dbReference>